<keyword evidence="6" id="KW-1185">Reference proteome</keyword>
<keyword evidence="2 5" id="KW-0489">Methyltransferase</keyword>
<evidence type="ECO:0000313" key="6">
    <source>
        <dbReference type="Proteomes" id="UP000233293"/>
    </source>
</evidence>
<dbReference type="SUPFAM" id="SSF53335">
    <property type="entry name" value="S-adenosyl-L-methionine-dependent methyltransferases"/>
    <property type="match status" value="1"/>
</dbReference>
<dbReference type="CDD" id="cd02440">
    <property type="entry name" value="AdoMet_MTases"/>
    <property type="match status" value="1"/>
</dbReference>
<protein>
    <submittedName>
        <fullName evidence="5">SAM-dependent methyltransferase</fullName>
    </submittedName>
</protein>
<sequence>MPVHHSAQAGFAAQAATYERGRPDYPQAIQEWLTGHLGLGPNRSVIDLGAGTGKFTGRLAGTGATVSAVEPVAEMRRQFTKVLPDVPILEGNAEAIPFPDASLDAVVCAQAFHWFATKAAMVEITRVLKPGGALGLVWNARDVGVDWVAAVSDIITPYEGDAPRFAKGDWKRQFPADGLSPLDEQTFLHEHRGSPDRVIVDRILSVSFIGALEAPERDKVEARLRHLIATHPALANQPEIAFPYRTCAYRCVKLPTE</sequence>
<accession>A0A2N3PQS3</accession>
<evidence type="ECO:0000256" key="1">
    <source>
        <dbReference type="ARBA" id="ARBA00008361"/>
    </source>
</evidence>
<dbReference type="GO" id="GO:0032259">
    <property type="term" value="P:methylation"/>
    <property type="evidence" value="ECO:0007669"/>
    <property type="project" value="UniProtKB-KW"/>
</dbReference>
<dbReference type="OrthoDB" id="9777830at2"/>
<feature type="domain" description="Methyltransferase type 11" evidence="4">
    <location>
        <begin position="47"/>
        <end position="134"/>
    </location>
</feature>
<comment type="similarity">
    <text evidence="1">Belongs to the methyltransferase superfamily.</text>
</comment>
<dbReference type="PANTHER" id="PTHR44942">
    <property type="entry name" value="METHYLTRANSF_11 DOMAIN-CONTAINING PROTEIN"/>
    <property type="match status" value="1"/>
</dbReference>
<dbReference type="EMBL" id="PIUM01000027">
    <property type="protein sequence ID" value="PKU22749.1"/>
    <property type="molecule type" value="Genomic_DNA"/>
</dbReference>
<comment type="caution">
    <text evidence="5">The sequence shown here is derived from an EMBL/GenBank/DDBJ whole genome shotgun (WGS) entry which is preliminary data.</text>
</comment>
<dbReference type="InterPro" id="IPR051052">
    <property type="entry name" value="Diverse_substrate_MTase"/>
</dbReference>
<name>A0A2N3PQS3_9PROT</name>
<proteinExistence type="inferred from homology"/>
<dbReference type="InterPro" id="IPR013216">
    <property type="entry name" value="Methyltransf_11"/>
</dbReference>
<keyword evidence="3 5" id="KW-0808">Transferase</keyword>
<dbReference type="PANTHER" id="PTHR44942:SF4">
    <property type="entry name" value="METHYLTRANSFERASE TYPE 11 DOMAIN-CONTAINING PROTEIN"/>
    <property type="match status" value="1"/>
</dbReference>
<dbReference type="Proteomes" id="UP000233293">
    <property type="component" value="Unassembled WGS sequence"/>
</dbReference>
<reference evidence="6" key="1">
    <citation type="submission" date="2017-12" db="EMBL/GenBank/DDBJ databases">
        <title>Draft genome sequence of Telmatospirillum siberiense 26-4b1T, an acidotolerant peatland alphaproteobacterium potentially involved in sulfur cycling.</title>
        <authorList>
            <person name="Hausmann B."/>
            <person name="Pjevac P."/>
            <person name="Schreck K."/>
            <person name="Herbold C.W."/>
            <person name="Daims H."/>
            <person name="Wagner M."/>
            <person name="Pester M."/>
            <person name="Loy A."/>
        </authorList>
    </citation>
    <scope>NUCLEOTIDE SEQUENCE [LARGE SCALE GENOMIC DNA]</scope>
    <source>
        <strain evidence="6">26-4b1</strain>
    </source>
</reference>
<evidence type="ECO:0000256" key="3">
    <source>
        <dbReference type="ARBA" id="ARBA00022679"/>
    </source>
</evidence>
<organism evidence="5 6">
    <name type="scientific">Telmatospirillum siberiense</name>
    <dbReference type="NCBI Taxonomy" id="382514"/>
    <lineage>
        <taxon>Bacteria</taxon>
        <taxon>Pseudomonadati</taxon>
        <taxon>Pseudomonadota</taxon>
        <taxon>Alphaproteobacteria</taxon>
        <taxon>Rhodospirillales</taxon>
        <taxon>Rhodospirillaceae</taxon>
        <taxon>Telmatospirillum</taxon>
    </lineage>
</organism>
<dbReference type="RefSeq" id="WP_101252399.1">
    <property type="nucleotide sequence ID" value="NZ_PIUM01000027.1"/>
</dbReference>
<dbReference type="Gene3D" id="3.40.50.150">
    <property type="entry name" value="Vaccinia Virus protein VP39"/>
    <property type="match status" value="1"/>
</dbReference>
<dbReference type="Pfam" id="PF08241">
    <property type="entry name" value="Methyltransf_11"/>
    <property type="match status" value="1"/>
</dbReference>
<dbReference type="GO" id="GO:0008757">
    <property type="term" value="F:S-adenosylmethionine-dependent methyltransferase activity"/>
    <property type="evidence" value="ECO:0007669"/>
    <property type="project" value="InterPro"/>
</dbReference>
<evidence type="ECO:0000256" key="2">
    <source>
        <dbReference type="ARBA" id="ARBA00022603"/>
    </source>
</evidence>
<gene>
    <name evidence="5" type="ORF">CWS72_19935</name>
</gene>
<dbReference type="InterPro" id="IPR029063">
    <property type="entry name" value="SAM-dependent_MTases_sf"/>
</dbReference>
<dbReference type="AlphaFoldDB" id="A0A2N3PQS3"/>
<evidence type="ECO:0000313" key="5">
    <source>
        <dbReference type="EMBL" id="PKU22749.1"/>
    </source>
</evidence>
<evidence type="ECO:0000259" key="4">
    <source>
        <dbReference type="Pfam" id="PF08241"/>
    </source>
</evidence>